<feature type="region of interest" description="Disordered" evidence="5">
    <location>
        <begin position="592"/>
        <end position="614"/>
    </location>
</feature>
<organism evidence="8">
    <name type="scientific">Oikopleura dioica</name>
    <name type="common">Tunicate</name>
    <dbReference type="NCBI Taxonomy" id="34765"/>
    <lineage>
        <taxon>Eukaryota</taxon>
        <taxon>Metazoa</taxon>
        <taxon>Chordata</taxon>
        <taxon>Tunicata</taxon>
        <taxon>Appendicularia</taxon>
        <taxon>Copelata</taxon>
        <taxon>Oikopleuridae</taxon>
        <taxon>Oikopleura</taxon>
    </lineage>
</organism>
<dbReference type="Gene3D" id="1.20.1250.20">
    <property type="entry name" value="MFS general substrate transporter like domains"/>
    <property type="match status" value="1"/>
</dbReference>
<dbReference type="InterPro" id="IPR020846">
    <property type="entry name" value="MFS_dom"/>
</dbReference>
<dbReference type="SUPFAM" id="SSF103473">
    <property type="entry name" value="MFS general substrate transporter"/>
    <property type="match status" value="1"/>
</dbReference>
<proteinExistence type="predicted"/>
<gene>
    <name evidence="8" type="ORF">GSOID_T00009189001</name>
</gene>
<dbReference type="EMBL" id="FN653017">
    <property type="protein sequence ID" value="CBY21422.1"/>
    <property type="molecule type" value="Genomic_DNA"/>
</dbReference>
<evidence type="ECO:0000256" key="6">
    <source>
        <dbReference type="SAM" id="Phobius"/>
    </source>
</evidence>
<evidence type="ECO:0000256" key="2">
    <source>
        <dbReference type="ARBA" id="ARBA00022692"/>
    </source>
</evidence>
<accession>E4WWB8</accession>
<dbReference type="InterPro" id="IPR005829">
    <property type="entry name" value="Sugar_transporter_CS"/>
</dbReference>
<dbReference type="InterPro" id="IPR036259">
    <property type="entry name" value="MFS_trans_sf"/>
</dbReference>
<evidence type="ECO:0000256" key="4">
    <source>
        <dbReference type="ARBA" id="ARBA00023136"/>
    </source>
</evidence>
<name>E4WWB8_OIKDI</name>
<comment type="subcellular location">
    <subcellularLocation>
        <location evidence="1">Membrane</location>
        <topology evidence="1">Multi-pass membrane protein</topology>
    </subcellularLocation>
</comment>
<feature type="transmembrane region" description="Helical" evidence="6">
    <location>
        <begin position="416"/>
        <end position="437"/>
    </location>
</feature>
<evidence type="ECO:0000313" key="9">
    <source>
        <dbReference type="Proteomes" id="UP000001307"/>
    </source>
</evidence>
<reference evidence="8" key="1">
    <citation type="journal article" date="2010" name="Science">
        <title>Plasticity of animal genome architecture unmasked by rapid evolution of a pelagic tunicate.</title>
        <authorList>
            <person name="Denoeud F."/>
            <person name="Henriet S."/>
            <person name="Mungpakdee S."/>
            <person name="Aury J.M."/>
            <person name="Da Silva C."/>
            <person name="Brinkmann H."/>
            <person name="Mikhaleva J."/>
            <person name="Olsen L.C."/>
            <person name="Jubin C."/>
            <person name="Canestro C."/>
            <person name="Bouquet J.M."/>
            <person name="Danks G."/>
            <person name="Poulain J."/>
            <person name="Campsteijn C."/>
            <person name="Adamski M."/>
            <person name="Cross I."/>
            <person name="Yadetie F."/>
            <person name="Muffato M."/>
            <person name="Louis A."/>
            <person name="Butcher S."/>
            <person name="Tsagkogeorga G."/>
            <person name="Konrad A."/>
            <person name="Singh S."/>
            <person name="Jensen M.F."/>
            <person name="Cong E.H."/>
            <person name="Eikeseth-Otteraa H."/>
            <person name="Noel B."/>
            <person name="Anthouard V."/>
            <person name="Porcel B.M."/>
            <person name="Kachouri-Lafond R."/>
            <person name="Nishino A."/>
            <person name="Ugolini M."/>
            <person name="Chourrout P."/>
            <person name="Nishida H."/>
            <person name="Aasland R."/>
            <person name="Huzurbazar S."/>
            <person name="Westhof E."/>
            <person name="Delsuc F."/>
            <person name="Lehrach H."/>
            <person name="Reinhardt R."/>
            <person name="Weissenbach J."/>
            <person name="Roy S.W."/>
            <person name="Artiguenave F."/>
            <person name="Postlethwait J.H."/>
            <person name="Manak J.R."/>
            <person name="Thompson E.M."/>
            <person name="Jaillon O."/>
            <person name="Du Pasquier L."/>
            <person name="Boudinot P."/>
            <person name="Liberles D.A."/>
            <person name="Volff J.N."/>
            <person name="Philippe H."/>
            <person name="Lenhard B."/>
            <person name="Roest Crollius H."/>
            <person name="Wincker P."/>
            <person name="Chourrout D."/>
        </authorList>
    </citation>
    <scope>NUCLEOTIDE SEQUENCE [LARGE SCALE GENOMIC DNA]</scope>
</reference>
<protein>
    <recommendedName>
        <fullName evidence="7">Major facilitator superfamily (MFS) profile domain-containing protein</fullName>
    </recommendedName>
</protein>
<feature type="compositionally biased region" description="Acidic residues" evidence="5">
    <location>
        <begin position="605"/>
        <end position="614"/>
    </location>
</feature>
<dbReference type="PROSITE" id="PS50850">
    <property type="entry name" value="MFS"/>
    <property type="match status" value="1"/>
</dbReference>
<dbReference type="GO" id="GO:0016020">
    <property type="term" value="C:membrane"/>
    <property type="evidence" value="ECO:0007669"/>
    <property type="project" value="UniProtKB-SubCell"/>
</dbReference>
<dbReference type="Proteomes" id="UP000001307">
    <property type="component" value="Unassembled WGS sequence"/>
</dbReference>
<dbReference type="OrthoDB" id="2261376at2759"/>
<feature type="transmembrane region" description="Helical" evidence="6">
    <location>
        <begin position="270"/>
        <end position="287"/>
    </location>
</feature>
<feature type="domain" description="Major facilitator superfamily (MFS) profile" evidence="7">
    <location>
        <begin position="135"/>
        <end position="564"/>
    </location>
</feature>
<feature type="transmembrane region" description="Helical" evidence="6">
    <location>
        <begin position="26"/>
        <end position="46"/>
    </location>
</feature>
<keyword evidence="3 6" id="KW-1133">Transmembrane helix</keyword>
<feature type="transmembrane region" description="Helical" evidence="6">
    <location>
        <begin position="539"/>
        <end position="559"/>
    </location>
</feature>
<feature type="transmembrane region" description="Helical" evidence="6">
    <location>
        <begin position="384"/>
        <end position="404"/>
    </location>
</feature>
<dbReference type="InParanoid" id="E4WWB8"/>
<keyword evidence="4 6" id="KW-0472">Membrane</keyword>
<feature type="transmembrane region" description="Helical" evidence="6">
    <location>
        <begin position="444"/>
        <end position="467"/>
    </location>
</feature>
<evidence type="ECO:0000256" key="1">
    <source>
        <dbReference type="ARBA" id="ARBA00004141"/>
    </source>
</evidence>
<feature type="transmembrane region" description="Helical" evidence="6">
    <location>
        <begin position="514"/>
        <end position="533"/>
    </location>
</feature>
<sequence>MSTVEKRGFDLVWDYLPHISGYQLRITGMAGYAAIVGGFMAIYPVFAQYKPPYRCETYFDIDPKFSSLTWDQVNNLTGSSATDCNNWSSNEKGCYYCKFEETTVDSCWLKFNDSFDNLKNCLGQEAQKEGEWTSCVDKYEFDRSIRNVTNLVFDKDEPWQSAVTQFKLICGMEWFDSLSTAMGLFGLMLGAFVAGLYTDKFGRKNAILVWNFITMALLVIHAFMKRPDKYGFLILRVLGNGAQHVSWLAQMTYSMEVLGPTRRSISGAMTHVYFSIGYMATSGVAYFLPDWRGFTLCYAGICALAVFTIPFYPESPSFLYSQKKTQQAREILEGMADSTKSEIPASILDKIEDDMNKQGEVDESVETKVQTYTMLDLFKYKSTALISLNIGLAFTANTLVYYGLSFNVDSLSGSVYVNNVVNGFVELLAYIVVMGTLDKFGRRMVCGGLMIFGGVVCLGCMGLEAAADSADDKTTLLEAQRWLAFVGKFAISGSFCAVYVFAAEVYPTVLRSTGIGFGSMFGRIGGFLSPFIIQIPATWIIYLIFGVFGIVSGAIVFFLPETNGKPTLQTLEEALEFYKNPSGEKKYEVSKSSSIRSASVQPEKIDEDATLADF</sequence>
<keyword evidence="2 6" id="KW-0812">Transmembrane</keyword>
<feature type="transmembrane region" description="Helical" evidence="6">
    <location>
        <begin position="482"/>
        <end position="502"/>
    </location>
</feature>
<dbReference type="GO" id="GO:0022857">
    <property type="term" value="F:transmembrane transporter activity"/>
    <property type="evidence" value="ECO:0007669"/>
    <property type="project" value="InterPro"/>
</dbReference>
<feature type="transmembrane region" description="Helical" evidence="6">
    <location>
        <begin position="181"/>
        <end position="198"/>
    </location>
</feature>
<keyword evidence="9" id="KW-1185">Reference proteome</keyword>
<evidence type="ECO:0000256" key="5">
    <source>
        <dbReference type="SAM" id="MobiDB-lite"/>
    </source>
</evidence>
<feature type="transmembrane region" description="Helical" evidence="6">
    <location>
        <begin position="293"/>
        <end position="313"/>
    </location>
</feature>
<evidence type="ECO:0000256" key="3">
    <source>
        <dbReference type="ARBA" id="ARBA00022989"/>
    </source>
</evidence>
<dbReference type="Pfam" id="PF00083">
    <property type="entry name" value="Sugar_tr"/>
    <property type="match status" value="1"/>
</dbReference>
<dbReference type="AlphaFoldDB" id="E4WWB8"/>
<evidence type="ECO:0000259" key="7">
    <source>
        <dbReference type="PROSITE" id="PS50850"/>
    </source>
</evidence>
<evidence type="ECO:0000313" key="8">
    <source>
        <dbReference type="EMBL" id="CBY21422.1"/>
    </source>
</evidence>
<feature type="transmembrane region" description="Helical" evidence="6">
    <location>
        <begin position="205"/>
        <end position="224"/>
    </location>
</feature>
<dbReference type="PROSITE" id="PS00216">
    <property type="entry name" value="SUGAR_TRANSPORT_1"/>
    <property type="match status" value="1"/>
</dbReference>
<dbReference type="InterPro" id="IPR005828">
    <property type="entry name" value="MFS_sugar_transport-like"/>
</dbReference>
<dbReference type="PANTHER" id="PTHR24064">
    <property type="entry name" value="SOLUTE CARRIER FAMILY 22 MEMBER"/>
    <property type="match status" value="1"/>
</dbReference>